<organism evidence="1 2">
    <name type="scientific">Vibrio zhugei</name>
    <dbReference type="NCBI Taxonomy" id="2479546"/>
    <lineage>
        <taxon>Bacteria</taxon>
        <taxon>Pseudomonadati</taxon>
        <taxon>Pseudomonadota</taxon>
        <taxon>Gammaproteobacteria</taxon>
        <taxon>Vibrionales</taxon>
        <taxon>Vibrionaceae</taxon>
        <taxon>Vibrio</taxon>
    </lineage>
</organism>
<comment type="caution">
    <text evidence="1">The sequence shown here is derived from an EMBL/GenBank/DDBJ whole genome shotgun (WGS) entry which is preliminary data.</text>
</comment>
<dbReference type="EMBL" id="JBHRSE010000032">
    <property type="protein sequence ID" value="MFC3023074.1"/>
    <property type="molecule type" value="Genomic_DNA"/>
</dbReference>
<evidence type="ECO:0000313" key="2">
    <source>
        <dbReference type="Proteomes" id="UP001595384"/>
    </source>
</evidence>
<name>A0ABV7C8V7_9VIBR</name>
<keyword evidence="2" id="KW-1185">Reference proteome</keyword>
<reference evidence="2" key="1">
    <citation type="journal article" date="2019" name="Int. J. Syst. Evol. Microbiol.">
        <title>The Global Catalogue of Microorganisms (GCM) 10K type strain sequencing project: providing services to taxonomists for standard genome sequencing and annotation.</title>
        <authorList>
            <consortium name="The Broad Institute Genomics Platform"/>
            <consortium name="The Broad Institute Genome Sequencing Center for Infectious Disease"/>
            <person name="Wu L."/>
            <person name="Ma J."/>
        </authorList>
    </citation>
    <scope>NUCLEOTIDE SEQUENCE [LARGE SCALE GENOMIC DNA]</scope>
    <source>
        <strain evidence="2">KCTC 62784</strain>
    </source>
</reference>
<gene>
    <name evidence="1" type="ORF">ACFODT_04455</name>
</gene>
<accession>A0ABV7C8V7</accession>
<proteinExistence type="predicted"/>
<evidence type="ECO:0000313" key="1">
    <source>
        <dbReference type="EMBL" id="MFC3023074.1"/>
    </source>
</evidence>
<sequence length="96" mass="10732">MLTKDVSDELQQVFTQLEQEGKTPSVALLKARLTTSVPMPALISAVRRWKSSASLPKVEVRAQPTSDDARITQLEQQVADLTQRLSQLEQQMEHSS</sequence>
<protein>
    <recommendedName>
        <fullName evidence="3">KfrA N-terminal DNA-binding domain-containing protein</fullName>
    </recommendedName>
</protein>
<evidence type="ECO:0008006" key="3">
    <source>
        <dbReference type="Google" id="ProtNLM"/>
    </source>
</evidence>
<dbReference type="RefSeq" id="WP_123016566.1">
    <property type="nucleotide sequence ID" value="NZ_AP024911.1"/>
</dbReference>
<dbReference type="Proteomes" id="UP001595384">
    <property type="component" value="Unassembled WGS sequence"/>
</dbReference>